<evidence type="ECO:0000313" key="2">
    <source>
        <dbReference type="EMBL" id="OGM15242.1"/>
    </source>
</evidence>
<feature type="domain" description="Glycosyl transferase family 1" evidence="1">
    <location>
        <begin position="203"/>
        <end position="361"/>
    </location>
</feature>
<reference evidence="2 3" key="1">
    <citation type="journal article" date="2016" name="Nat. Commun.">
        <title>Thousands of microbial genomes shed light on interconnected biogeochemical processes in an aquifer system.</title>
        <authorList>
            <person name="Anantharaman K."/>
            <person name="Brown C.T."/>
            <person name="Hug L.A."/>
            <person name="Sharon I."/>
            <person name="Castelle C.J."/>
            <person name="Probst A.J."/>
            <person name="Thomas B.C."/>
            <person name="Singh A."/>
            <person name="Wilkins M.J."/>
            <person name="Karaoz U."/>
            <person name="Brodie E.L."/>
            <person name="Williams K.H."/>
            <person name="Hubbard S.S."/>
            <person name="Banfield J.F."/>
        </authorList>
    </citation>
    <scope>NUCLEOTIDE SEQUENCE [LARGE SCALE GENOMIC DNA]</scope>
</reference>
<dbReference type="InterPro" id="IPR001296">
    <property type="entry name" value="Glyco_trans_1"/>
</dbReference>
<proteinExistence type="predicted"/>
<name>A0A1F7XJL3_9BACT</name>
<comment type="caution">
    <text evidence="2">The sequence shown here is derived from an EMBL/GenBank/DDBJ whole genome shotgun (WGS) entry which is preliminary data.</text>
</comment>
<evidence type="ECO:0000259" key="1">
    <source>
        <dbReference type="Pfam" id="PF00534"/>
    </source>
</evidence>
<protein>
    <recommendedName>
        <fullName evidence="1">Glycosyl transferase family 1 domain-containing protein</fullName>
    </recommendedName>
</protein>
<dbReference type="GO" id="GO:0016757">
    <property type="term" value="F:glycosyltransferase activity"/>
    <property type="evidence" value="ECO:0007669"/>
    <property type="project" value="InterPro"/>
</dbReference>
<dbReference type="Proteomes" id="UP000177382">
    <property type="component" value="Unassembled WGS sequence"/>
</dbReference>
<dbReference type="AlphaFoldDB" id="A0A1F7XJL3"/>
<dbReference type="Pfam" id="PF00534">
    <property type="entry name" value="Glycos_transf_1"/>
    <property type="match status" value="1"/>
</dbReference>
<dbReference type="Gene3D" id="3.40.50.2000">
    <property type="entry name" value="Glycogen Phosphorylase B"/>
    <property type="match status" value="2"/>
</dbReference>
<dbReference type="SUPFAM" id="SSF53756">
    <property type="entry name" value="UDP-Glycosyltransferase/glycogen phosphorylase"/>
    <property type="match status" value="1"/>
</dbReference>
<organism evidence="2 3">
    <name type="scientific">Candidatus Woesebacteria bacterium RBG_16_42_24</name>
    <dbReference type="NCBI Taxonomy" id="1802485"/>
    <lineage>
        <taxon>Bacteria</taxon>
        <taxon>Candidatus Woeseibacteriota</taxon>
    </lineage>
</organism>
<dbReference type="InterPro" id="IPR050194">
    <property type="entry name" value="Glycosyltransferase_grp1"/>
</dbReference>
<dbReference type="PANTHER" id="PTHR45947">
    <property type="entry name" value="SULFOQUINOVOSYL TRANSFERASE SQD2"/>
    <property type="match status" value="1"/>
</dbReference>
<gene>
    <name evidence="2" type="ORF">A2V97_01245</name>
</gene>
<accession>A0A1F7XJL3</accession>
<evidence type="ECO:0000313" key="3">
    <source>
        <dbReference type="Proteomes" id="UP000177382"/>
    </source>
</evidence>
<dbReference type="EMBL" id="MGFX01000006">
    <property type="protein sequence ID" value="OGM15242.1"/>
    <property type="molecule type" value="Genomic_DNA"/>
</dbReference>
<dbReference type="STRING" id="1802485.A2V97_01245"/>
<sequence length="384" mass="44657">MRIAIYYPWVYLTSGVERTILETVKRSKHDYTIFTNHFDIKNTFPEFKKIKLVELKKIPVRRNIIDTLKAAIVIIFQKIDLKNFDLLLVNSEGLGDLILVRNHNLPAVCFCHTPLRPVFDIEYKRRVYEKKNNYQKLIYHIFAFLFRFIDRYLWKKYKYIFFNSEETLKRAKVGGLIKGKKRKFEILHPGVDAKAIKPSWVYKPYFFLPGRIMWAKNIELAISSFKELKRRNPSLKSFKLIIAGRVDEKSKGYLAKLGSLSKNKLDIRFVINPSDYKMRKLYENCWAVISASFNEDWGVTVIEGNAFGKPSVCVNRGGLIESQINGKTGFLVELAVDKFADALAKIASDKNLVIKLGENARINSLKYDWNSFSQRLDNVLTKLG</sequence>
<dbReference type="CDD" id="cd03801">
    <property type="entry name" value="GT4_PimA-like"/>
    <property type="match status" value="1"/>
</dbReference>
<dbReference type="PANTHER" id="PTHR45947:SF3">
    <property type="entry name" value="SULFOQUINOVOSYL TRANSFERASE SQD2"/>
    <property type="match status" value="1"/>
</dbReference>